<proteinExistence type="predicted"/>
<name>A0A388K133_CHABU</name>
<dbReference type="PANTHER" id="PTHR33492">
    <property type="entry name" value="OSJNBA0043A12.37 PROTEIN-RELATED"/>
    <property type="match status" value="1"/>
</dbReference>
<organism evidence="2 3">
    <name type="scientific">Chara braunii</name>
    <name type="common">Braun's stonewort</name>
    <dbReference type="NCBI Taxonomy" id="69332"/>
    <lineage>
        <taxon>Eukaryota</taxon>
        <taxon>Viridiplantae</taxon>
        <taxon>Streptophyta</taxon>
        <taxon>Charophyceae</taxon>
        <taxon>Charales</taxon>
        <taxon>Characeae</taxon>
        <taxon>Chara</taxon>
    </lineage>
</organism>
<protein>
    <recommendedName>
        <fullName evidence="1">Myb/SANT-like DNA-binding domain-containing protein</fullName>
    </recommendedName>
</protein>
<dbReference type="EMBL" id="BFEA01000042">
    <property type="protein sequence ID" value="GBG63749.1"/>
    <property type="molecule type" value="Genomic_DNA"/>
</dbReference>
<dbReference type="Gramene" id="GBG63749">
    <property type="protein sequence ID" value="GBG63749"/>
    <property type="gene ID" value="CBR_g39293"/>
</dbReference>
<sequence length="228" mass="25721">MRGSGEKTKASACNGHRCKKVVGKGSDAEGDGDAEGGRHFWSVDHIVALIRAKCDQDAHMQGIGHAYARMKRQEWKWLDVVQRLKKVSVDSDADKCGKKWDNLIQQFKKVHHFNGLSEKQDFFQLSAKERTSEGFNLNMDQCGLRRDSGVHDRRTIPYTQRTSPTPVLRVVCACRPPLLRIPNLWAMGTLVQGRTTTMTGRRKVLLKRRVAQAVSGRGRARGSKLLKR</sequence>
<evidence type="ECO:0000313" key="2">
    <source>
        <dbReference type="EMBL" id="GBG63749.1"/>
    </source>
</evidence>
<dbReference type="PANTHER" id="PTHR33492:SF11">
    <property type="entry name" value="OS04G0670900 PROTEIN"/>
    <property type="match status" value="1"/>
</dbReference>
<dbReference type="OrthoDB" id="6723674at2759"/>
<dbReference type="AlphaFoldDB" id="A0A388K133"/>
<dbReference type="Gene3D" id="1.10.10.60">
    <property type="entry name" value="Homeodomain-like"/>
    <property type="match status" value="1"/>
</dbReference>
<reference evidence="2 3" key="1">
    <citation type="journal article" date="2018" name="Cell">
        <title>The Chara Genome: Secondary Complexity and Implications for Plant Terrestrialization.</title>
        <authorList>
            <person name="Nishiyama T."/>
            <person name="Sakayama H."/>
            <person name="Vries J.D."/>
            <person name="Buschmann H."/>
            <person name="Saint-Marcoux D."/>
            <person name="Ullrich K.K."/>
            <person name="Haas F.B."/>
            <person name="Vanderstraeten L."/>
            <person name="Becker D."/>
            <person name="Lang D."/>
            <person name="Vosolsobe S."/>
            <person name="Rombauts S."/>
            <person name="Wilhelmsson P.K.I."/>
            <person name="Janitza P."/>
            <person name="Kern R."/>
            <person name="Heyl A."/>
            <person name="Rumpler F."/>
            <person name="Villalobos L.I.A.C."/>
            <person name="Clay J.M."/>
            <person name="Skokan R."/>
            <person name="Toyoda A."/>
            <person name="Suzuki Y."/>
            <person name="Kagoshima H."/>
            <person name="Schijlen E."/>
            <person name="Tajeshwar N."/>
            <person name="Catarino B."/>
            <person name="Hetherington A.J."/>
            <person name="Saltykova A."/>
            <person name="Bonnot C."/>
            <person name="Breuninger H."/>
            <person name="Symeonidi A."/>
            <person name="Radhakrishnan G.V."/>
            <person name="Van Nieuwerburgh F."/>
            <person name="Deforce D."/>
            <person name="Chang C."/>
            <person name="Karol K.G."/>
            <person name="Hedrich R."/>
            <person name="Ulvskov P."/>
            <person name="Glockner G."/>
            <person name="Delwiche C.F."/>
            <person name="Petrasek J."/>
            <person name="Van de Peer Y."/>
            <person name="Friml J."/>
            <person name="Beilby M."/>
            <person name="Dolan L."/>
            <person name="Kohara Y."/>
            <person name="Sugano S."/>
            <person name="Fujiyama A."/>
            <person name="Delaux P.-M."/>
            <person name="Quint M."/>
            <person name="TheiBen G."/>
            <person name="Hagemann M."/>
            <person name="Harholt J."/>
            <person name="Dunand C."/>
            <person name="Zachgo S."/>
            <person name="Langdale J."/>
            <person name="Maumus F."/>
            <person name="Straeten D.V.D."/>
            <person name="Gould S.B."/>
            <person name="Rensing S.A."/>
        </authorList>
    </citation>
    <scope>NUCLEOTIDE SEQUENCE [LARGE SCALE GENOMIC DNA]</scope>
    <source>
        <strain evidence="2 3">S276</strain>
    </source>
</reference>
<evidence type="ECO:0000259" key="1">
    <source>
        <dbReference type="Pfam" id="PF13837"/>
    </source>
</evidence>
<accession>A0A388K133</accession>
<dbReference type="Proteomes" id="UP000265515">
    <property type="component" value="Unassembled WGS sequence"/>
</dbReference>
<keyword evidence="3" id="KW-1185">Reference proteome</keyword>
<gene>
    <name evidence="2" type="ORF">CBR_g39293</name>
</gene>
<evidence type="ECO:0000313" key="3">
    <source>
        <dbReference type="Proteomes" id="UP000265515"/>
    </source>
</evidence>
<feature type="domain" description="Myb/SANT-like DNA-binding" evidence="1">
    <location>
        <begin position="38"/>
        <end position="124"/>
    </location>
</feature>
<dbReference type="InterPro" id="IPR044822">
    <property type="entry name" value="Myb_DNA-bind_4"/>
</dbReference>
<dbReference type="Pfam" id="PF13837">
    <property type="entry name" value="Myb_DNA-bind_4"/>
    <property type="match status" value="1"/>
</dbReference>
<comment type="caution">
    <text evidence="2">The sequence shown here is derived from an EMBL/GenBank/DDBJ whole genome shotgun (WGS) entry which is preliminary data.</text>
</comment>